<dbReference type="PRINTS" id="PR00080">
    <property type="entry name" value="SDRFAMILY"/>
</dbReference>
<protein>
    <submittedName>
        <fullName evidence="3">SDR family NAD(P)-dependent oxidoreductase</fullName>
    </submittedName>
</protein>
<dbReference type="InterPro" id="IPR020904">
    <property type="entry name" value="Sc_DH/Rdtase_CS"/>
</dbReference>
<comment type="similarity">
    <text evidence="1 2">Belongs to the short-chain dehydrogenases/reductases (SDR) family.</text>
</comment>
<dbReference type="PRINTS" id="PR00081">
    <property type="entry name" value="GDHRDH"/>
</dbReference>
<dbReference type="PANTHER" id="PTHR42760">
    <property type="entry name" value="SHORT-CHAIN DEHYDROGENASES/REDUCTASES FAMILY MEMBER"/>
    <property type="match status" value="1"/>
</dbReference>
<dbReference type="PROSITE" id="PS00061">
    <property type="entry name" value="ADH_SHORT"/>
    <property type="match status" value="1"/>
</dbReference>
<proteinExistence type="inferred from homology"/>
<dbReference type="Gene3D" id="3.40.50.720">
    <property type="entry name" value="NAD(P)-binding Rossmann-like Domain"/>
    <property type="match status" value="1"/>
</dbReference>
<evidence type="ECO:0000256" key="1">
    <source>
        <dbReference type="ARBA" id="ARBA00006484"/>
    </source>
</evidence>
<dbReference type="InterPro" id="IPR036291">
    <property type="entry name" value="NAD(P)-bd_dom_sf"/>
</dbReference>
<name>A0ABX7BCC3_9PROT</name>
<sequence length="235" mass="24598">MMDFENRTVVITGAAGNLGRAVAVAFAERGARLALLDHNRGMLDKVFSDASDTRMTIAVDLLDRKAVEGSVRQVVDRFGRIDVLCNIAGGFRMGDPVHETGDATWDFLMDVNARSLIHTAGAVVPHMLTAGGGRIVNVGARAALQGAAGMGAYSAAKGAVIRLTEAMAAELRERGINVNCVLPTIIDTPENRADMPKADPSRWVAPADLAAVILFLASDAARAVHGAAVPVTGLS</sequence>
<dbReference type="RefSeq" id="WP_201080583.1">
    <property type="nucleotide sequence ID" value="NZ_CP067420.1"/>
</dbReference>
<dbReference type="Pfam" id="PF00106">
    <property type="entry name" value="adh_short"/>
    <property type="match status" value="1"/>
</dbReference>
<gene>
    <name evidence="3" type="ORF">IGS68_12950</name>
</gene>
<evidence type="ECO:0000256" key="2">
    <source>
        <dbReference type="RuleBase" id="RU000363"/>
    </source>
</evidence>
<accession>A0ABX7BCC3</accession>
<dbReference type="Proteomes" id="UP000595197">
    <property type="component" value="Chromosome"/>
</dbReference>
<dbReference type="SUPFAM" id="SSF51735">
    <property type="entry name" value="NAD(P)-binding Rossmann-fold domains"/>
    <property type="match status" value="1"/>
</dbReference>
<organism evidence="3 4">
    <name type="scientific">Skermanella cutis</name>
    <dbReference type="NCBI Taxonomy" id="2775420"/>
    <lineage>
        <taxon>Bacteria</taxon>
        <taxon>Pseudomonadati</taxon>
        <taxon>Pseudomonadota</taxon>
        <taxon>Alphaproteobacteria</taxon>
        <taxon>Rhodospirillales</taxon>
        <taxon>Azospirillaceae</taxon>
        <taxon>Skermanella</taxon>
    </lineage>
</organism>
<reference evidence="3" key="1">
    <citation type="submission" date="2021-02" db="EMBL/GenBank/DDBJ databases">
        <title>Skermanella TT6 skin isolate.</title>
        <authorList>
            <person name="Lee K."/>
            <person name="Ganzorig M."/>
        </authorList>
    </citation>
    <scope>NUCLEOTIDE SEQUENCE</scope>
    <source>
        <strain evidence="3">TT6</strain>
    </source>
</reference>
<keyword evidence="4" id="KW-1185">Reference proteome</keyword>
<evidence type="ECO:0000313" key="4">
    <source>
        <dbReference type="Proteomes" id="UP000595197"/>
    </source>
</evidence>
<dbReference type="InterPro" id="IPR002347">
    <property type="entry name" value="SDR_fam"/>
</dbReference>
<evidence type="ECO:0000313" key="3">
    <source>
        <dbReference type="EMBL" id="QQP92049.1"/>
    </source>
</evidence>
<dbReference type="EMBL" id="CP067420">
    <property type="protein sequence ID" value="QQP92049.1"/>
    <property type="molecule type" value="Genomic_DNA"/>
</dbReference>